<comment type="caution">
    <text evidence="1">The sequence shown here is derived from an EMBL/GenBank/DDBJ whole genome shotgun (WGS) entry which is preliminary data.</text>
</comment>
<dbReference type="EMBL" id="JADKGY010000020">
    <property type="protein sequence ID" value="MBK9983440.1"/>
    <property type="molecule type" value="Genomic_DNA"/>
</dbReference>
<sequence length="96" mass="10392">MPKQEFKRIRSREWFRNIGTGIPGNIVTALYVGINSAGETDLLGEGEVGKTYPVVLLSKSAVLAPCPDFCDNDELPDGGDEKIIAAFKILAKTINP</sequence>
<accession>A0A9D7XPR7</accession>
<reference evidence="1 2" key="1">
    <citation type="submission" date="2020-10" db="EMBL/GenBank/DDBJ databases">
        <title>Connecting structure to function with the recovery of over 1000 high-quality activated sludge metagenome-assembled genomes encoding full-length rRNA genes using long-read sequencing.</title>
        <authorList>
            <person name="Singleton C.M."/>
            <person name="Petriglieri F."/>
            <person name="Kristensen J.M."/>
            <person name="Kirkegaard R.H."/>
            <person name="Michaelsen T.Y."/>
            <person name="Andersen M.H."/>
            <person name="Karst S.M."/>
            <person name="Dueholm M.S."/>
            <person name="Nielsen P.H."/>
            <person name="Albertsen M."/>
        </authorList>
    </citation>
    <scope>NUCLEOTIDE SEQUENCE [LARGE SCALE GENOMIC DNA]</scope>
    <source>
        <strain evidence="1">Ribe_18-Q3-R11-54_MAXAC.273</strain>
    </source>
</reference>
<dbReference type="Proteomes" id="UP000808337">
    <property type="component" value="Unassembled WGS sequence"/>
</dbReference>
<proteinExistence type="predicted"/>
<dbReference type="AlphaFoldDB" id="A0A9D7XPR7"/>
<gene>
    <name evidence="1" type="ORF">IPP15_13815</name>
</gene>
<evidence type="ECO:0000313" key="1">
    <source>
        <dbReference type="EMBL" id="MBK9983440.1"/>
    </source>
</evidence>
<protein>
    <submittedName>
        <fullName evidence="1">Uncharacterized protein</fullName>
    </submittedName>
</protein>
<evidence type="ECO:0000313" key="2">
    <source>
        <dbReference type="Proteomes" id="UP000808337"/>
    </source>
</evidence>
<organism evidence="1 2">
    <name type="scientific">Candidatus Opimibacter skivensis</name>
    <dbReference type="NCBI Taxonomy" id="2982028"/>
    <lineage>
        <taxon>Bacteria</taxon>
        <taxon>Pseudomonadati</taxon>
        <taxon>Bacteroidota</taxon>
        <taxon>Saprospiria</taxon>
        <taxon>Saprospirales</taxon>
        <taxon>Saprospiraceae</taxon>
        <taxon>Candidatus Opimibacter</taxon>
    </lineage>
</organism>
<name>A0A9D7XPR7_9BACT</name>